<dbReference type="WBParaSite" id="SSLN_0000176301-mRNA-1">
    <property type="protein sequence ID" value="SSLN_0000176301-mRNA-1"/>
    <property type="gene ID" value="SSLN_0000176301"/>
</dbReference>
<sequence>MPWIARAALKSRRQHAGESVVDFQQHLRVLARQVYPNEPFTELEPRILENFVDGISLPEIRRQFLCDSPAASRLPSILLGERMSFIRPVPWSKSPPHQPLGVTKLLPQYRILQSMSSPWDSDRAATSAHKRLNGSGALLSPLLLGVAQHNPKLLEVALHSRPLLGEALHNLLDAGTGGNNVVIRPTLQLPQVFM</sequence>
<dbReference type="EMBL" id="UYSU01005609">
    <property type="protein sequence ID" value="VDL88085.1"/>
    <property type="molecule type" value="Genomic_DNA"/>
</dbReference>
<evidence type="ECO:0000313" key="2">
    <source>
        <dbReference type="Proteomes" id="UP000275846"/>
    </source>
</evidence>
<organism evidence="3">
    <name type="scientific">Schistocephalus solidus</name>
    <name type="common">Tapeworm</name>
    <dbReference type="NCBI Taxonomy" id="70667"/>
    <lineage>
        <taxon>Eukaryota</taxon>
        <taxon>Metazoa</taxon>
        <taxon>Spiralia</taxon>
        <taxon>Lophotrochozoa</taxon>
        <taxon>Platyhelminthes</taxon>
        <taxon>Cestoda</taxon>
        <taxon>Eucestoda</taxon>
        <taxon>Diphyllobothriidea</taxon>
        <taxon>Diphyllobothriidae</taxon>
        <taxon>Schistocephalus</taxon>
    </lineage>
</organism>
<dbReference type="AlphaFoldDB" id="A0A183SBV2"/>
<evidence type="ECO:0000313" key="1">
    <source>
        <dbReference type="EMBL" id="VDL88085.1"/>
    </source>
</evidence>
<name>A0A183SBV2_SCHSO</name>
<dbReference type="Proteomes" id="UP000275846">
    <property type="component" value="Unassembled WGS sequence"/>
</dbReference>
<reference evidence="1 2" key="2">
    <citation type="submission" date="2018-11" db="EMBL/GenBank/DDBJ databases">
        <authorList>
            <consortium name="Pathogen Informatics"/>
        </authorList>
    </citation>
    <scope>NUCLEOTIDE SEQUENCE [LARGE SCALE GENOMIC DNA]</scope>
    <source>
        <strain evidence="1 2">NST_G2</strain>
    </source>
</reference>
<keyword evidence="2" id="KW-1185">Reference proteome</keyword>
<proteinExistence type="predicted"/>
<accession>A0A183SBV2</accession>
<gene>
    <name evidence="1" type="ORF">SSLN_LOCUS1700</name>
</gene>
<evidence type="ECO:0000313" key="3">
    <source>
        <dbReference type="WBParaSite" id="SSLN_0000176301-mRNA-1"/>
    </source>
</evidence>
<protein>
    <submittedName>
        <fullName evidence="1 3">Uncharacterized protein</fullName>
    </submittedName>
</protein>
<reference evidence="3" key="1">
    <citation type="submission" date="2016-06" db="UniProtKB">
        <authorList>
            <consortium name="WormBaseParasite"/>
        </authorList>
    </citation>
    <scope>IDENTIFICATION</scope>
</reference>